<dbReference type="EMBL" id="CAADFZ010000013">
    <property type="protein sequence ID" value="VFK60836.1"/>
    <property type="molecule type" value="Genomic_DNA"/>
</dbReference>
<name>A0A451ATZ2_9GAMM</name>
<keyword evidence="3" id="KW-0540">Nuclease</keyword>
<proteinExistence type="predicted"/>
<dbReference type="GO" id="GO:0004519">
    <property type="term" value="F:endonuclease activity"/>
    <property type="evidence" value="ECO:0007669"/>
    <property type="project" value="UniProtKB-KW"/>
</dbReference>
<organism evidence="3">
    <name type="scientific">Candidatus Kentrum sp. UNK</name>
    <dbReference type="NCBI Taxonomy" id="2126344"/>
    <lineage>
        <taxon>Bacteria</taxon>
        <taxon>Pseudomonadati</taxon>
        <taxon>Pseudomonadota</taxon>
        <taxon>Gammaproteobacteria</taxon>
        <taxon>Candidatus Kentrum</taxon>
    </lineage>
</organism>
<keyword evidence="3" id="KW-0255">Endonuclease</keyword>
<evidence type="ECO:0000313" key="2">
    <source>
        <dbReference type="EMBL" id="VFK60836.1"/>
    </source>
</evidence>
<dbReference type="EMBL" id="CAADGD010000014">
    <property type="protein sequence ID" value="VFK69492.1"/>
    <property type="molecule type" value="Genomic_DNA"/>
</dbReference>
<protein>
    <submittedName>
        <fullName evidence="3">DDE superfamily endonuclease</fullName>
    </submittedName>
</protein>
<gene>
    <name evidence="2" type="ORF">BECKUNK1418G_GA0071005_101339</name>
    <name evidence="3" type="ORF">BECKUNK1418H_GA0071006_101439</name>
</gene>
<reference evidence="3" key="1">
    <citation type="submission" date="2019-02" db="EMBL/GenBank/DDBJ databases">
        <authorList>
            <person name="Gruber-Vodicka R. H."/>
            <person name="Seah K. B. B."/>
        </authorList>
    </citation>
    <scope>NUCLEOTIDE SEQUENCE</scope>
    <source>
        <strain evidence="3">BECK_BY19</strain>
        <strain evidence="2">BECK_BY8</strain>
    </source>
</reference>
<dbReference type="InterPro" id="IPR047655">
    <property type="entry name" value="Transpos_IS630-like"/>
</dbReference>
<dbReference type="NCBIfam" id="NF033545">
    <property type="entry name" value="transpos_IS630"/>
    <property type="match status" value="1"/>
</dbReference>
<accession>A0A451ATZ2</accession>
<dbReference type="InterPro" id="IPR038717">
    <property type="entry name" value="Tc1-like_DDE_dom"/>
</dbReference>
<dbReference type="Pfam" id="PF13358">
    <property type="entry name" value="DDE_3"/>
    <property type="match status" value="1"/>
</dbReference>
<sequence length="209" mass="24634">MENVLDVYKRPYNTDYPVICMDEQPTQLIKETRHPLPMEPGQPQRFDYEYERAGTAANFMMTEPLAGWRKVNVRETRTAIDLAHEVKELLDVDYPDAKKVTLIWDNLNTHTPASLYKAFEPAEARRLLDRLDIHYTPKHGSWLNIAEIELSVFTKQCLDRRIPNIEMLRSEAKAWQNRRNGAQCGIDWQFTNDKARIKLKRLYPEIKME</sequence>
<dbReference type="AlphaFoldDB" id="A0A451ATZ2"/>
<keyword evidence="3" id="KW-0378">Hydrolase</keyword>
<feature type="domain" description="Tc1-like transposase DDE" evidence="1">
    <location>
        <begin position="17"/>
        <end position="168"/>
    </location>
</feature>
<evidence type="ECO:0000313" key="3">
    <source>
        <dbReference type="EMBL" id="VFK69492.1"/>
    </source>
</evidence>
<evidence type="ECO:0000259" key="1">
    <source>
        <dbReference type="Pfam" id="PF13358"/>
    </source>
</evidence>